<reference evidence="2 3" key="1">
    <citation type="submission" date="2016-08" db="EMBL/GenBank/DDBJ databases">
        <title>Genome sequence of Clavibacter michiganensis spp. strain CASJ009.</title>
        <authorList>
            <person name="Thapa S.P."/>
            <person name="Coaker G."/>
        </authorList>
    </citation>
    <scope>NUCLEOTIDE SEQUENCE [LARGE SCALE GENOMIC DNA]</scope>
    <source>
        <strain evidence="2">CASJ009</strain>
    </source>
</reference>
<feature type="compositionally biased region" description="Low complexity" evidence="1">
    <location>
        <begin position="39"/>
        <end position="57"/>
    </location>
</feature>
<organism evidence="2 3">
    <name type="scientific">Clavibacter michiganensis</name>
    <dbReference type="NCBI Taxonomy" id="28447"/>
    <lineage>
        <taxon>Bacteria</taxon>
        <taxon>Bacillati</taxon>
        <taxon>Actinomycetota</taxon>
        <taxon>Actinomycetes</taxon>
        <taxon>Micrococcales</taxon>
        <taxon>Microbacteriaceae</taxon>
        <taxon>Clavibacter</taxon>
    </lineage>
</organism>
<gene>
    <name evidence="2" type="ORF">CMsap09_08315</name>
</gene>
<comment type="caution">
    <text evidence="2">The sequence shown here is derived from an EMBL/GenBank/DDBJ whole genome shotgun (WGS) entry which is preliminary data.</text>
</comment>
<dbReference type="AlphaFoldDB" id="A0A251XTM0"/>
<dbReference type="Proteomes" id="UP000195106">
    <property type="component" value="Unassembled WGS sequence"/>
</dbReference>
<dbReference type="EMBL" id="MDHJ01000001">
    <property type="protein sequence ID" value="OUE08934.1"/>
    <property type="molecule type" value="Genomic_DNA"/>
</dbReference>
<evidence type="ECO:0000256" key="1">
    <source>
        <dbReference type="SAM" id="MobiDB-lite"/>
    </source>
</evidence>
<name>A0A251XTM0_9MICO</name>
<protein>
    <submittedName>
        <fullName evidence="2">Uncharacterized protein</fullName>
    </submittedName>
</protein>
<accession>A0A251XTM0</accession>
<feature type="region of interest" description="Disordered" evidence="1">
    <location>
        <begin position="29"/>
        <end position="57"/>
    </location>
</feature>
<sequence>MKNTQTPSGMPIHKYRPFHEQIRVELPDRTWPTRRITEARAGAPSTSATATRRSSTR</sequence>
<proteinExistence type="predicted"/>
<evidence type="ECO:0000313" key="3">
    <source>
        <dbReference type="Proteomes" id="UP000195106"/>
    </source>
</evidence>
<evidence type="ECO:0000313" key="2">
    <source>
        <dbReference type="EMBL" id="OUE08934.1"/>
    </source>
</evidence>